<evidence type="ECO:0000259" key="5">
    <source>
        <dbReference type="Pfam" id="PF00082"/>
    </source>
</evidence>
<comment type="caution">
    <text evidence="6">The sequence shown here is derived from an EMBL/GenBank/DDBJ whole genome shotgun (WGS) entry which is preliminary data.</text>
</comment>
<accession>A0A8K0SFF8</accession>
<dbReference type="GO" id="GO:0004252">
    <property type="term" value="F:serine-type endopeptidase activity"/>
    <property type="evidence" value="ECO:0007669"/>
    <property type="project" value="InterPro"/>
</dbReference>
<feature type="compositionally biased region" description="Low complexity" evidence="4">
    <location>
        <begin position="249"/>
        <end position="261"/>
    </location>
</feature>
<dbReference type="Proteomes" id="UP000813444">
    <property type="component" value="Unassembled WGS sequence"/>
</dbReference>
<dbReference type="CDD" id="cd00306">
    <property type="entry name" value="Peptidases_S8_S53"/>
    <property type="match status" value="1"/>
</dbReference>
<dbReference type="PRINTS" id="PR00723">
    <property type="entry name" value="SUBTILISIN"/>
</dbReference>
<keyword evidence="3" id="KW-0720">Serine protease</keyword>
<feature type="region of interest" description="Disordered" evidence="4">
    <location>
        <begin position="248"/>
        <end position="289"/>
    </location>
</feature>
<evidence type="ECO:0000313" key="6">
    <source>
        <dbReference type="EMBL" id="KAH7302825.1"/>
    </source>
</evidence>
<keyword evidence="7" id="KW-1185">Reference proteome</keyword>
<dbReference type="Pfam" id="PF00082">
    <property type="entry name" value="Peptidase_S8"/>
    <property type="match status" value="1"/>
</dbReference>
<proteinExistence type="predicted"/>
<evidence type="ECO:0000256" key="1">
    <source>
        <dbReference type="ARBA" id="ARBA00022670"/>
    </source>
</evidence>
<reference evidence="6" key="1">
    <citation type="journal article" date="2021" name="Nat. Commun.">
        <title>Genetic determinants of endophytism in the Arabidopsis root mycobiome.</title>
        <authorList>
            <person name="Mesny F."/>
            <person name="Miyauchi S."/>
            <person name="Thiergart T."/>
            <person name="Pickel B."/>
            <person name="Atanasova L."/>
            <person name="Karlsson M."/>
            <person name="Huettel B."/>
            <person name="Barry K.W."/>
            <person name="Haridas S."/>
            <person name="Chen C."/>
            <person name="Bauer D."/>
            <person name="Andreopoulos W."/>
            <person name="Pangilinan J."/>
            <person name="LaButti K."/>
            <person name="Riley R."/>
            <person name="Lipzen A."/>
            <person name="Clum A."/>
            <person name="Drula E."/>
            <person name="Henrissat B."/>
            <person name="Kohler A."/>
            <person name="Grigoriev I.V."/>
            <person name="Martin F.M."/>
            <person name="Hacquard S."/>
        </authorList>
    </citation>
    <scope>NUCLEOTIDE SEQUENCE</scope>
    <source>
        <strain evidence="6">MPI-CAGE-CH-0235</strain>
    </source>
</reference>
<dbReference type="EMBL" id="JAGPNK010000056">
    <property type="protein sequence ID" value="KAH7302825.1"/>
    <property type="molecule type" value="Genomic_DNA"/>
</dbReference>
<evidence type="ECO:0000256" key="2">
    <source>
        <dbReference type="ARBA" id="ARBA00022801"/>
    </source>
</evidence>
<dbReference type="InterPro" id="IPR015500">
    <property type="entry name" value="Peptidase_S8_subtilisin-rel"/>
</dbReference>
<keyword evidence="1" id="KW-0645">Protease</keyword>
<name>A0A8K0SFF8_9HYPO</name>
<sequence length="1042" mass="112634">MSLPCSPSTHLVAPYAAEITLRDCSGAGTTLSWNCPATATVGISAPTTVDFTLGCTRWTGTSQRLPTITAFPSGSELQWIEQDGEDDGDDNTTSCRLWFFFTCISWNNRIGGWRWNIRGPAVIIGPPPIKWPKDVSVKGRLPGPWPPITIDANGRINYPTAQPTNCETQSAEICSTSTFISTTVSGGTTRTVTSRVTSTCNTIRGCVLTDGNYDTTSTLGSVCRPVRALRTNAPGDVFTATTDVSTDVASPTLSSASASTPIVSEGNSNTQRRRGNPVSRAPPSPGRDHVMIWPRDAGNRAHVETIKSWLQNYPTQQAGRQYYDDFVEVNARGAADNGDDWIPILYVHDMASLHFIDLLNCLGDLMLAYGENEWTTFRKKPNDGIAIFGAKERRAVLHVTPFESWEIPQISVPPGEKWRGRWDAQQDPKNSKHNMDYYADESFGAGQTIFIMDDDYYPGHPEFAQTGYANGRSGPLLTRLPIQSLDEFPWGNDENDRADINHGTSVLSKVTGWQLGLAKKSQIIYVKNRSVSVIAEEKLLEMWVRTYNRIRVILRNDGTQQGKIIISSTSGLFNMVGNMKRTLVISRLNEIMKKLDRLGVVIIVAAHNAFERTGLSTIELGDDMSISMPDAFGNPANGPYYIENLIVVGGVDAMGRIAKPSPWTDWMVMAPSHETFAAFEPSTITGGHTGNSVAAPLVAGLVAYWRGLPNIQNGWGDELKDPANVKKLLLYMQRPIPKNKLVNRLTEYQVMEAGRRPNPIPFIWTGVHNGKNCLQNPAAHPSCPRDRIQNLVPNGASCQQSGSGARALFARADEVCVLRPGSANGNGPGQGALDNPITFTPGPASPTCNPGSPGCGTACTGFFCGPSPSGYPPGYFDPEGPSLPPLPEPTSCTGNQVTSTSTMCNGPIATPVCVTTKICVAPALTTTMRTSSTTTAAGPGPTDPNSAECKRCSSDLGASNCPAQDMQCLLDECHANTDCQKCNFDCDGIFDTTNPDGPECRQCGDDLGSSTCPADDEDCLVNECRTNLACQLCQFDCDGLFD</sequence>
<evidence type="ECO:0000313" key="7">
    <source>
        <dbReference type="Proteomes" id="UP000813444"/>
    </source>
</evidence>
<protein>
    <recommendedName>
        <fullName evidence="5">Peptidase S8/S53 domain-containing protein</fullName>
    </recommendedName>
</protein>
<dbReference type="InterPro" id="IPR036852">
    <property type="entry name" value="Peptidase_S8/S53_dom_sf"/>
</dbReference>
<dbReference type="SUPFAM" id="SSF52743">
    <property type="entry name" value="Subtilisin-like"/>
    <property type="match status" value="1"/>
</dbReference>
<dbReference type="OrthoDB" id="5056452at2759"/>
<feature type="domain" description="Peptidase S8/S53" evidence="5">
    <location>
        <begin position="444"/>
        <end position="719"/>
    </location>
</feature>
<evidence type="ECO:0000256" key="4">
    <source>
        <dbReference type="SAM" id="MobiDB-lite"/>
    </source>
</evidence>
<keyword evidence="2" id="KW-0378">Hydrolase</keyword>
<dbReference type="GO" id="GO:0006508">
    <property type="term" value="P:proteolysis"/>
    <property type="evidence" value="ECO:0007669"/>
    <property type="project" value="UniProtKB-KW"/>
</dbReference>
<dbReference type="Gene3D" id="3.40.50.200">
    <property type="entry name" value="Peptidase S8/S53 domain"/>
    <property type="match status" value="1"/>
</dbReference>
<organism evidence="6 7">
    <name type="scientific">Stachybotrys elegans</name>
    <dbReference type="NCBI Taxonomy" id="80388"/>
    <lineage>
        <taxon>Eukaryota</taxon>
        <taxon>Fungi</taxon>
        <taxon>Dikarya</taxon>
        <taxon>Ascomycota</taxon>
        <taxon>Pezizomycotina</taxon>
        <taxon>Sordariomycetes</taxon>
        <taxon>Hypocreomycetidae</taxon>
        <taxon>Hypocreales</taxon>
        <taxon>Stachybotryaceae</taxon>
        <taxon>Stachybotrys</taxon>
    </lineage>
</organism>
<gene>
    <name evidence="6" type="ORF">B0I35DRAFT_485623</name>
</gene>
<dbReference type="AlphaFoldDB" id="A0A8K0SFF8"/>
<evidence type="ECO:0000256" key="3">
    <source>
        <dbReference type="ARBA" id="ARBA00022825"/>
    </source>
</evidence>
<dbReference type="InterPro" id="IPR000209">
    <property type="entry name" value="Peptidase_S8/S53_dom"/>
</dbReference>